<protein>
    <submittedName>
        <fullName evidence="1">Uncharacterized protein</fullName>
    </submittedName>
</protein>
<reference evidence="1" key="1">
    <citation type="submission" date="2018-08" db="EMBL/GenBank/DDBJ databases">
        <title>Oryza barthii genomic DNA, chromosome 11, BAC clone:OBARTa0078P01.</title>
        <authorList>
            <person name="Wu J."/>
            <person name="Kanamori H."/>
        </authorList>
    </citation>
    <scope>NUCLEOTIDE SEQUENCE</scope>
    <source>
        <strain evidence="1">W1588</strain>
    </source>
</reference>
<accession>A0A679BCS5</accession>
<organism evidence="1">
    <name type="scientific">Oryza barthii</name>
    <dbReference type="NCBI Taxonomy" id="65489"/>
    <lineage>
        <taxon>Eukaryota</taxon>
        <taxon>Viridiplantae</taxon>
        <taxon>Streptophyta</taxon>
        <taxon>Embryophyta</taxon>
        <taxon>Tracheophyta</taxon>
        <taxon>Spermatophyta</taxon>
        <taxon>Magnoliopsida</taxon>
        <taxon>Liliopsida</taxon>
        <taxon>Poales</taxon>
        <taxon>Poaceae</taxon>
        <taxon>BOP clade</taxon>
        <taxon>Oryzoideae</taxon>
        <taxon>Oryzeae</taxon>
        <taxon>Oryzinae</taxon>
        <taxon>Oryza</taxon>
    </lineage>
</organism>
<proteinExistence type="predicted"/>
<dbReference type="EMBL" id="AP018847">
    <property type="protein sequence ID" value="BBF89292.1"/>
    <property type="molecule type" value="Genomic_DNA"/>
</dbReference>
<name>A0A679BCS5_9ORYZ</name>
<gene>
    <name evidence="1" type="primary">OBARTa0078P01.8</name>
</gene>
<dbReference type="AlphaFoldDB" id="A0A679BCS5"/>
<evidence type="ECO:0000313" key="1">
    <source>
        <dbReference type="EMBL" id="BBF89292.1"/>
    </source>
</evidence>
<sequence length="67" mass="7739">MEPLPERRECGRPQKTMTTQWREAILGNTMDGGQNRRCLNMNTEVGDEALEDPYAYYQEDDEDNGAQ</sequence>